<gene>
    <name evidence="2" type="ORF">DFR79_14012</name>
</gene>
<proteinExistence type="predicted"/>
<dbReference type="Gene3D" id="3.30.460.10">
    <property type="entry name" value="Beta Polymerase, domain 2"/>
    <property type="match status" value="1"/>
</dbReference>
<dbReference type="SUPFAM" id="SSF81301">
    <property type="entry name" value="Nucleotidyltransferase"/>
    <property type="match status" value="1"/>
</dbReference>
<dbReference type="OrthoDB" id="192359at2"/>
<keyword evidence="2" id="KW-0808">Transferase</keyword>
<protein>
    <submittedName>
        <fullName evidence="2">Nucleotidyltransferase-like protein</fullName>
    </submittedName>
</protein>
<dbReference type="AlphaFoldDB" id="A0A4R6LAV0"/>
<dbReference type="GO" id="GO:0016740">
    <property type="term" value="F:transferase activity"/>
    <property type="evidence" value="ECO:0007669"/>
    <property type="project" value="UniProtKB-KW"/>
</dbReference>
<dbReference type="InterPro" id="IPR043519">
    <property type="entry name" value="NT_sf"/>
</dbReference>
<dbReference type="RefSeq" id="WP_133516290.1">
    <property type="nucleotide sequence ID" value="NZ_SNWX01000040.1"/>
</dbReference>
<reference evidence="2 3" key="1">
    <citation type="submission" date="2019-03" db="EMBL/GenBank/DDBJ databases">
        <title>Subsurface microbial communities from deep shales in Ohio and West Virginia, USA.</title>
        <authorList>
            <person name="Wrighton K."/>
        </authorList>
    </citation>
    <scope>NUCLEOTIDE SEQUENCE [LARGE SCALE GENOMIC DNA]</scope>
    <source>
        <strain evidence="2 3">MA284_T2</strain>
    </source>
</reference>
<dbReference type="InterPro" id="IPR041633">
    <property type="entry name" value="Polbeta"/>
</dbReference>
<organism evidence="2 3">
    <name type="scientific">Halanaerobium saccharolyticum</name>
    <dbReference type="NCBI Taxonomy" id="43595"/>
    <lineage>
        <taxon>Bacteria</taxon>
        <taxon>Bacillati</taxon>
        <taxon>Bacillota</taxon>
        <taxon>Clostridia</taxon>
        <taxon>Halanaerobiales</taxon>
        <taxon>Halanaerobiaceae</taxon>
        <taxon>Halanaerobium</taxon>
    </lineage>
</organism>
<dbReference type="Proteomes" id="UP000295064">
    <property type="component" value="Unassembled WGS sequence"/>
</dbReference>
<dbReference type="EMBL" id="SNWX01000040">
    <property type="protein sequence ID" value="TDO73047.1"/>
    <property type="molecule type" value="Genomic_DNA"/>
</dbReference>
<sequence length="261" mass="30782">MFKHHAKTIENLKDKINADPEIKAALICGSIAHGYARKNSDVDVLFIISAENYNERKKRGELTYFNQDLAVKPAEYVDGKYIDLNFMKNVSQKGSEPARFAFEGAEIIYSEIDNLEELLEKIIIYPKKEKRDKIVRFYAQFEAWKWYAEEAIKHNNMYLLNRSVNNFVLFGGRLILAENETLYPFHKWFLKVLSELENKPSDLMMIIDQLMSSPDQKSIDQFYQKIKEYKDWPQSELRWPNIFMQDTELSWLDDKTPVADL</sequence>
<evidence type="ECO:0000313" key="2">
    <source>
        <dbReference type="EMBL" id="TDO73047.1"/>
    </source>
</evidence>
<name>A0A4R6LAV0_9FIRM</name>
<accession>A0A4R6LAV0</accession>
<feature type="domain" description="Polymerase beta nucleotidyltransferase" evidence="1">
    <location>
        <begin position="10"/>
        <end position="61"/>
    </location>
</feature>
<dbReference type="Pfam" id="PF18765">
    <property type="entry name" value="Polbeta"/>
    <property type="match status" value="1"/>
</dbReference>
<comment type="caution">
    <text evidence="2">The sequence shown here is derived from an EMBL/GenBank/DDBJ whole genome shotgun (WGS) entry which is preliminary data.</text>
</comment>
<evidence type="ECO:0000313" key="3">
    <source>
        <dbReference type="Proteomes" id="UP000295064"/>
    </source>
</evidence>
<evidence type="ECO:0000259" key="1">
    <source>
        <dbReference type="Pfam" id="PF18765"/>
    </source>
</evidence>